<dbReference type="InterPro" id="IPR015500">
    <property type="entry name" value="Peptidase_S8_subtilisin-rel"/>
</dbReference>
<evidence type="ECO:0000259" key="4">
    <source>
        <dbReference type="Pfam" id="PF00082"/>
    </source>
</evidence>
<evidence type="ECO:0000313" key="5">
    <source>
        <dbReference type="EMBL" id="CCX13226.1"/>
    </source>
</evidence>
<feature type="domain" description="Peptidase S8/S53" evidence="4">
    <location>
        <begin position="63"/>
        <end position="297"/>
    </location>
</feature>
<dbReference type="GO" id="GO:0006508">
    <property type="term" value="P:proteolysis"/>
    <property type="evidence" value="ECO:0007669"/>
    <property type="project" value="UniProtKB-KW"/>
</dbReference>
<evidence type="ECO:0000256" key="1">
    <source>
        <dbReference type="ARBA" id="ARBA00022670"/>
    </source>
</evidence>
<organism evidence="5 6">
    <name type="scientific">Pyronema omphalodes (strain CBS 100304)</name>
    <name type="common">Pyronema confluens</name>
    <dbReference type="NCBI Taxonomy" id="1076935"/>
    <lineage>
        <taxon>Eukaryota</taxon>
        <taxon>Fungi</taxon>
        <taxon>Dikarya</taxon>
        <taxon>Ascomycota</taxon>
        <taxon>Pezizomycotina</taxon>
        <taxon>Pezizomycetes</taxon>
        <taxon>Pezizales</taxon>
        <taxon>Pyronemataceae</taxon>
        <taxon>Pyronema</taxon>
    </lineage>
</organism>
<keyword evidence="3" id="KW-0720">Serine protease</keyword>
<reference evidence="5 6" key="1">
    <citation type="journal article" date="2013" name="PLoS Genet.">
        <title>The genome and development-dependent transcriptomes of Pyronema confluens: a window into fungal evolution.</title>
        <authorList>
            <person name="Traeger S."/>
            <person name="Altegoer F."/>
            <person name="Freitag M."/>
            <person name="Gabaldon T."/>
            <person name="Kempken F."/>
            <person name="Kumar A."/>
            <person name="Marcet-Houben M."/>
            <person name="Poggeler S."/>
            <person name="Stajich J.E."/>
            <person name="Nowrousian M."/>
        </authorList>
    </citation>
    <scope>NUCLEOTIDE SEQUENCE [LARGE SCALE GENOMIC DNA]</scope>
    <source>
        <strain evidence="6">CBS 100304</strain>
        <tissue evidence="5">Vegetative mycelium</tissue>
    </source>
</reference>
<dbReference type="GO" id="GO:0004252">
    <property type="term" value="F:serine-type endopeptidase activity"/>
    <property type="evidence" value="ECO:0007669"/>
    <property type="project" value="InterPro"/>
</dbReference>
<dbReference type="InterPro" id="IPR036852">
    <property type="entry name" value="Peptidase_S8/S53_dom_sf"/>
</dbReference>
<dbReference type="Proteomes" id="UP000018144">
    <property type="component" value="Unassembled WGS sequence"/>
</dbReference>
<evidence type="ECO:0000313" key="6">
    <source>
        <dbReference type="Proteomes" id="UP000018144"/>
    </source>
</evidence>
<dbReference type="EMBL" id="HF935790">
    <property type="protein sequence ID" value="CCX13226.1"/>
    <property type="molecule type" value="Genomic_DNA"/>
</dbReference>
<dbReference type="eggNOG" id="ENOG502S098">
    <property type="taxonomic scope" value="Eukaryota"/>
</dbReference>
<evidence type="ECO:0000256" key="3">
    <source>
        <dbReference type="ARBA" id="ARBA00022825"/>
    </source>
</evidence>
<dbReference type="Pfam" id="PF00082">
    <property type="entry name" value="Peptidase_S8"/>
    <property type="match status" value="1"/>
</dbReference>
<dbReference type="AlphaFoldDB" id="U4LKN0"/>
<accession>U4LKN0</accession>
<protein>
    <submittedName>
        <fullName evidence="5">Similar to Major intracellular serine protease acc. no. P11018</fullName>
    </submittedName>
</protein>
<dbReference type="PRINTS" id="PR00723">
    <property type="entry name" value="SUBTILISIN"/>
</dbReference>
<keyword evidence="6" id="KW-1185">Reference proteome</keyword>
<dbReference type="OrthoDB" id="5093543at2759"/>
<keyword evidence="2" id="KW-0378">Hydrolase</keyword>
<evidence type="ECO:0000256" key="2">
    <source>
        <dbReference type="ARBA" id="ARBA00022801"/>
    </source>
</evidence>
<dbReference type="SUPFAM" id="SSF52743">
    <property type="entry name" value="Subtilisin-like"/>
    <property type="match status" value="1"/>
</dbReference>
<dbReference type="OMA" id="HGHGTIM"/>
<dbReference type="InterPro" id="IPR000209">
    <property type="entry name" value="Peptidase_S8/S53_dom"/>
</dbReference>
<sequence length="361" mass="40398">MSERCPNVKARVHVKQRSTRGPQTRVQKLNAKLNNWFENVESFRDFMANLEKELPKPVVKERHVRVAIIDDGVDIFSLSDNVRECLVGLQSFALSEKPNGGMFKAAINSEHGHGTIMACLVNMVCPQAKLYSARLGSPAKDGEFQITVESAVQAIRWAIAMEVHIISMSWTIPHQERPDPEGKPNIFTELEAAIKDAHRKGILMFCSSRDQEYESMHELEQLYPQKCKDAVICIDAAQDSGQRDQWACSDGQFFFPGNASRSRTIQDMQRKSKDTTNLEGSSVATAVAAGFAALILHCAEILLVKQPKVPDDKKLQNVEEHPEADAIRQALRKSENTARIFELGNRSGDNLSFVSFSKIFP</sequence>
<dbReference type="Gene3D" id="3.40.50.200">
    <property type="entry name" value="Peptidase S8/S53 domain"/>
    <property type="match status" value="1"/>
</dbReference>
<proteinExistence type="predicted"/>
<name>U4LKN0_PYROM</name>
<gene>
    <name evidence="5" type="ORF">PCON_12819</name>
</gene>
<keyword evidence="1 5" id="KW-0645">Protease</keyword>